<dbReference type="REBASE" id="49216">
    <property type="entry name" value="M.TspCL1ORF1080P"/>
</dbReference>
<dbReference type="PANTHER" id="PTHR10629">
    <property type="entry name" value="CYTOSINE-SPECIFIC METHYLTRANSFERASE"/>
    <property type="match status" value="1"/>
</dbReference>
<keyword evidence="6" id="KW-0812">Transmembrane</keyword>
<dbReference type="GO" id="GO:0032259">
    <property type="term" value="P:methylation"/>
    <property type="evidence" value="ECO:0007669"/>
    <property type="project" value="UniProtKB-KW"/>
</dbReference>
<dbReference type="PRINTS" id="PR00105">
    <property type="entry name" value="C5METTRFRASE"/>
</dbReference>
<dbReference type="GO" id="GO:0003886">
    <property type="term" value="F:DNA (cytosine-5-)-methyltransferase activity"/>
    <property type="evidence" value="ECO:0007669"/>
    <property type="project" value="UniProtKB-EC"/>
</dbReference>
<proteinExistence type="inferred from homology"/>
<keyword evidence="2" id="KW-0489">Methyltransferase</keyword>
<dbReference type="PANTHER" id="PTHR10629:SF52">
    <property type="entry name" value="DNA (CYTOSINE-5)-METHYLTRANSFERASE 1"/>
    <property type="match status" value="1"/>
</dbReference>
<keyword evidence="8" id="KW-1185">Reference proteome</keyword>
<dbReference type="SUPFAM" id="SSF53335">
    <property type="entry name" value="S-adenosyl-L-methionine-dependent methyltransferases"/>
    <property type="match status" value="1"/>
</dbReference>
<dbReference type="RefSeq" id="WP_014788918.1">
    <property type="nucleotide sequence ID" value="NC_018015.1"/>
</dbReference>
<dbReference type="InterPro" id="IPR031303">
    <property type="entry name" value="C5_meth_CS"/>
</dbReference>
<comment type="similarity">
    <text evidence="5">Belongs to the class I-like SAM-binding methyltransferase superfamily. C5-methyltransferase family.</text>
</comment>
<dbReference type="EC" id="2.1.1.37" evidence="1"/>
<dbReference type="Gene3D" id="3.90.120.10">
    <property type="entry name" value="DNA Methylase, subunit A, domain 2"/>
    <property type="match status" value="1"/>
</dbReference>
<sequence>MKSRYSYSFIDLFGAPGGFSLGMVLAGLVPQAAVDIDPHGIRTYNYNFREAMGFDTTGLKEDLRKLPPEVISKESGVQKGDIDVVVGGPPCQGFSIAGRVKIANLARNGKKKDVKNHHPRFIDDPRNILYREFVRIVDYFQPKIVIMENVPGMMSHRDGETVREIVDDFRRIGYIVPGWETGNNPRILNAADFGVPQTRRRIFFVGIHQDEKSLIDEFKWPIPTHKDPEQPPKKNLIDYISGDLHPKYPYVTVGQAIGDLPEPVVANRSGMEDYPMFHIIHPFSRYQEWARKKTSFWDGMVHNHISRPHTERDRLTFEHMEEGDSWKDLPQHIKAFYGYRDDIFRDKFKKLIWDRPSWTITAHLQKDGYRYIHPVKPRTLTPREAARLQSFPDWFVFKGPRTAQYRQIGNAVPPFLAAALGLAIIATFEGWGVKKLWKRQMKILS</sequence>
<evidence type="ECO:0000313" key="7">
    <source>
        <dbReference type="EMBL" id="AFL95283.1"/>
    </source>
</evidence>
<dbReference type="GO" id="GO:0003677">
    <property type="term" value="F:DNA binding"/>
    <property type="evidence" value="ECO:0007669"/>
    <property type="project" value="TreeGrafter"/>
</dbReference>
<dbReference type="Pfam" id="PF00145">
    <property type="entry name" value="DNA_methylase"/>
    <property type="match status" value="1"/>
</dbReference>
<dbReference type="Gene3D" id="3.40.50.150">
    <property type="entry name" value="Vaccinia Virus protein VP39"/>
    <property type="match status" value="1"/>
</dbReference>
<feature type="transmembrane region" description="Helical" evidence="6">
    <location>
        <begin position="411"/>
        <end position="433"/>
    </location>
</feature>
<accession>I3ZU99</accession>
<protein>
    <recommendedName>
        <fullName evidence="1">DNA (cytosine-5-)-methyltransferase</fullName>
        <ecNumber evidence="1">2.1.1.37</ecNumber>
    </recommendedName>
</protein>
<dbReference type="PROSITE" id="PS00095">
    <property type="entry name" value="C5_MTASE_2"/>
    <property type="match status" value="1"/>
</dbReference>
<keyword evidence="6" id="KW-0472">Membrane</keyword>
<dbReference type="OrthoDB" id="5033at2157"/>
<keyword evidence="3" id="KW-0808">Transferase</keyword>
<dbReference type="InterPro" id="IPR001525">
    <property type="entry name" value="C5_MeTfrase"/>
</dbReference>
<evidence type="ECO:0000256" key="5">
    <source>
        <dbReference type="RuleBase" id="RU000416"/>
    </source>
</evidence>
<dbReference type="InterPro" id="IPR029063">
    <property type="entry name" value="SAM-dependent_MTases_sf"/>
</dbReference>
<feature type="transmembrane region" description="Helical" evidence="6">
    <location>
        <begin position="12"/>
        <end position="33"/>
    </location>
</feature>
<evidence type="ECO:0000256" key="3">
    <source>
        <dbReference type="ARBA" id="ARBA00022679"/>
    </source>
</evidence>
<dbReference type="GeneID" id="13037467"/>
<dbReference type="Proteomes" id="UP000006064">
    <property type="component" value="Chromosome"/>
</dbReference>
<evidence type="ECO:0000256" key="4">
    <source>
        <dbReference type="ARBA" id="ARBA00022691"/>
    </source>
</evidence>
<keyword evidence="6" id="KW-1133">Transmembrane helix</keyword>
<keyword evidence="4" id="KW-0949">S-adenosyl-L-methionine</keyword>
<gene>
    <name evidence="7" type="ORF">CL1_1080</name>
</gene>
<name>I3ZU99_THECF</name>
<evidence type="ECO:0000256" key="1">
    <source>
        <dbReference type="ARBA" id="ARBA00011975"/>
    </source>
</evidence>
<evidence type="ECO:0000256" key="6">
    <source>
        <dbReference type="SAM" id="Phobius"/>
    </source>
</evidence>
<dbReference type="KEGG" id="thm:CL1_1080"/>
<evidence type="ECO:0000313" key="8">
    <source>
        <dbReference type="Proteomes" id="UP000006064"/>
    </source>
</evidence>
<dbReference type="InterPro" id="IPR050390">
    <property type="entry name" value="C5-Methyltransferase"/>
</dbReference>
<dbReference type="STRING" id="163003.CL1_1080"/>
<dbReference type="EMBL" id="CP003651">
    <property type="protein sequence ID" value="AFL95283.1"/>
    <property type="molecule type" value="Genomic_DNA"/>
</dbReference>
<dbReference type="GO" id="GO:0044027">
    <property type="term" value="P:negative regulation of gene expression via chromosomal CpG island methylation"/>
    <property type="evidence" value="ECO:0007669"/>
    <property type="project" value="TreeGrafter"/>
</dbReference>
<dbReference type="AlphaFoldDB" id="I3ZU99"/>
<dbReference type="NCBIfam" id="TIGR00675">
    <property type="entry name" value="dcm"/>
    <property type="match status" value="1"/>
</dbReference>
<dbReference type="HOGENOM" id="CLU_006958_2_2_2"/>
<organism evidence="7 8">
    <name type="scientific">Thermococcus cleftensis (strain DSM 27260 / KACC 17922 / CL1)</name>
    <dbReference type="NCBI Taxonomy" id="163003"/>
    <lineage>
        <taxon>Archaea</taxon>
        <taxon>Methanobacteriati</taxon>
        <taxon>Methanobacteriota</taxon>
        <taxon>Thermococci</taxon>
        <taxon>Thermococcales</taxon>
        <taxon>Thermococcaceae</taxon>
        <taxon>Thermococcus</taxon>
    </lineage>
</organism>
<dbReference type="InterPro" id="IPR018117">
    <property type="entry name" value="C5_DNA_meth_AS"/>
</dbReference>
<evidence type="ECO:0000256" key="2">
    <source>
        <dbReference type="ARBA" id="ARBA00022603"/>
    </source>
</evidence>
<dbReference type="PROSITE" id="PS00094">
    <property type="entry name" value="C5_MTASE_1"/>
    <property type="match status" value="1"/>
</dbReference>
<reference evidence="7 8" key="1">
    <citation type="journal article" date="2012" name="J. Bacteriol.">
        <title>Complete Genome Sequence of the Hyperthermophilic Archaeon Thermococcus sp. Strain CL1, Isolated from a Paralvinella sp. Polychaete Worm Collected from a Hydrothermal Vent.</title>
        <authorList>
            <person name="Jung J.H."/>
            <person name="Holden J.F."/>
            <person name="Seo D.H."/>
            <person name="Park K.H."/>
            <person name="Shin H."/>
            <person name="Ryu S."/>
            <person name="Lee J.H."/>
            <person name="Park C.S."/>
        </authorList>
    </citation>
    <scope>NUCLEOTIDE SEQUENCE [LARGE SCALE GENOMIC DNA]</scope>
    <source>
        <strain evidence="8">DSM 27260 / KACC 17922 / CL1</strain>
    </source>
</reference>
<dbReference type="PROSITE" id="PS51679">
    <property type="entry name" value="SAM_MT_C5"/>
    <property type="match status" value="1"/>
</dbReference>